<keyword evidence="4 6" id="KW-1133">Transmembrane helix</keyword>
<keyword evidence="5 6" id="KW-0472">Membrane</keyword>
<feature type="transmembrane region" description="Helical" evidence="6">
    <location>
        <begin position="258"/>
        <end position="283"/>
    </location>
</feature>
<dbReference type="EMBL" id="LRPN01000093">
    <property type="protein sequence ID" value="KWZ80337.1"/>
    <property type="molecule type" value="Genomic_DNA"/>
</dbReference>
<evidence type="ECO:0000313" key="9">
    <source>
        <dbReference type="Proteomes" id="UP000070376"/>
    </source>
</evidence>
<feature type="domain" description="ABC-2 type transporter transmembrane" evidence="7">
    <location>
        <begin position="19"/>
        <end position="360"/>
    </location>
</feature>
<evidence type="ECO:0000313" key="8">
    <source>
        <dbReference type="EMBL" id="KWZ80337.1"/>
    </source>
</evidence>
<dbReference type="Proteomes" id="UP000070376">
    <property type="component" value="Unassembled WGS sequence"/>
</dbReference>
<accession>A0A133KLJ2</accession>
<feature type="transmembrane region" description="Helical" evidence="6">
    <location>
        <begin position="290"/>
        <end position="309"/>
    </location>
</feature>
<name>A0A133KLJ2_HEYCO</name>
<evidence type="ECO:0000256" key="5">
    <source>
        <dbReference type="ARBA" id="ARBA00023136"/>
    </source>
</evidence>
<dbReference type="GO" id="GO:0005886">
    <property type="term" value="C:plasma membrane"/>
    <property type="evidence" value="ECO:0007669"/>
    <property type="project" value="UniProtKB-SubCell"/>
</dbReference>
<dbReference type="Pfam" id="PF12698">
    <property type="entry name" value="ABC2_membrane_3"/>
    <property type="match status" value="1"/>
</dbReference>
<dbReference type="InterPro" id="IPR051449">
    <property type="entry name" value="ABC-2_transporter_component"/>
</dbReference>
<proteinExistence type="predicted"/>
<feature type="transmembrane region" description="Helical" evidence="6">
    <location>
        <begin position="224"/>
        <end position="246"/>
    </location>
</feature>
<dbReference type="PANTHER" id="PTHR30294">
    <property type="entry name" value="MEMBRANE COMPONENT OF ABC TRANSPORTER YHHJ-RELATED"/>
    <property type="match status" value="1"/>
</dbReference>
<comment type="caution">
    <text evidence="8">The sequence shown here is derived from an EMBL/GenBank/DDBJ whole genome shotgun (WGS) entry which is preliminary data.</text>
</comment>
<dbReference type="AlphaFoldDB" id="A0A133KLJ2"/>
<evidence type="ECO:0000256" key="4">
    <source>
        <dbReference type="ARBA" id="ARBA00022989"/>
    </source>
</evidence>
<evidence type="ECO:0000256" key="1">
    <source>
        <dbReference type="ARBA" id="ARBA00004651"/>
    </source>
</evidence>
<sequence length="371" mass="40494">MSSILHILKKEVITVFRNKRTLIFMLAFPLVLMLVLGSALSNAFDKTVSVGEIHVLYKNDLNKDAAPYFHTFQQYAEKSDIHFEKAGKNTDGLKEVKLGNADGYAVLNGHGIRLYTNGRNSIKGSILEGVFSAFADQYNLAAEVMKTAPEKGGAAFEKIKHNYIQTESLLPNKEPGAMDYYAIVITTMICLYASLGSSAFMQVERTRKTADRLIAAPVRKSSIFIGKLFADVLVYTACIALIIIVSKVVYKANWGNHLPLVFLVLLTEIILSVSIGIGVSIFSKSAATGAILNLFIQLSAFFGGAYFKIENPGKLQAVMDLSPLTWINQAITKIIYNNDLSAATPVAAANLGIALLILFISVTALQKREGL</sequence>
<keyword evidence="2" id="KW-1003">Cell membrane</keyword>
<dbReference type="PATRIC" id="fig|1398.22.peg.2329"/>
<dbReference type="GO" id="GO:0140359">
    <property type="term" value="F:ABC-type transporter activity"/>
    <property type="evidence" value="ECO:0007669"/>
    <property type="project" value="InterPro"/>
</dbReference>
<dbReference type="InterPro" id="IPR013525">
    <property type="entry name" value="ABC2_TM"/>
</dbReference>
<comment type="subcellular location">
    <subcellularLocation>
        <location evidence="1">Cell membrane</location>
        <topology evidence="1">Multi-pass membrane protein</topology>
    </subcellularLocation>
</comment>
<feature type="transmembrane region" description="Helical" evidence="6">
    <location>
        <begin position="346"/>
        <end position="365"/>
    </location>
</feature>
<gene>
    <name evidence="8" type="ORF">HMPREF3213_02323</name>
</gene>
<reference evidence="9" key="1">
    <citation type="submission" date="2016-01" db="EMBL/GenBank/DDBJ databases">
        <authorList>
            <person name="Mitreva M."/>
            <person name="Pepin K.H."/>
            <person name="Mihindukulasuriya K.A."/>
            <person name="Fulton R."/>
            <person name="Fronick C."/>
            <person name="O'Laughlin M."/>
            <person name="Miner T."/>
            <person name="Herter B."/>
            <person name="Rosa B.A."/>
            <person name="Cordes M."/>
            <person name="Tomlinson C."/>
            <person name="Wollam A."/>
            <person name="Palsikar V.B."/>
            <person name="Mardis E.R."/>
            <person name="Wilson R.K."/>
        </authorList>
    </citation>
    <scope>NUCLEOTIDE SEQUENCE [LARGE SCALE GENOMIC DNA]</scope>
    <source>
        <strain evidence="9">GED7749B</strain>
    </source>
</reference>
<protein>
    <submittedName>
        <fullName evidence="8">ABC-2 type transporter</fullName>
    </submittedName>
</protein>
<keyword evidence="3 6" id="KW-0812">Transmembrane</keyword>
<evidence type="ECO:0000259" key="7">
    <source>
        <dbReference type="Pfam" id="PF12698"/>
    </source>
</evidence>
<evidence type="ECO:0000256" key="6">
    <source>
        <dbReference type="SAM" id="Phobius"/>
    </source>
</evidence>
<evidence type="ECO:0000256" key="3">
    <source>
        <dbReference type="ARBA" id="ARBA00022692"/>
    </source>
</evidence>
<evidence type="ECO:0000256" key="2">
    <source>
        <dbReference type="ARBA" id="ARBA00022475"/>
    </source>
</evidence>
<feature type="transmembrane region" description="Helical" evidence="6">
    <location>
        <begin position="21"/>
        <end position="40"/>
    </location>
</feature>
<feature type="transmembrane region" description="Helical" evidence="6">
    <location>
        <begin position="180"/>
        <end position="203"/>
    </location>
</feature>
<dbReference type="RefSeq" id="WP_026684248.1">
    <property type="nucleotide sequence ID" value="NZ_KQ955862.1"/>
</dbReference>
<organism evidence="8 9">
    <name type="scientific">Heyndrickxia coagulans</name>
    <name type="common">Weizmannia coagulans</name>
    <dbReference type="NCBI Taxonomy" id="1398"/>
    <lineage>
        <taxon>Bacteria</taxon>
        <taxon>Bacillati</taxon>
        <taxon>Bacillota</taxon>
        <taxon>Bacilli</taxon>
        <taxon>Bacillales</taxon>
        <taxon>Bacillaceae</taxon>
        <taxon>Heyndrickxia</taxon>
    </lineage>
</organism>
<dbReference type="PANTHER" id="PTHR30294:SF48">
    <property type="entry name" value="LINEARMYCIN RESISTANCE PERMEASE PROTEIN LNRM"/>
    <property type="match status" value="1"/>
</dbReference>